<evidence type="ECO:0000313" key="4">
    <source>
        <dbReference type="Proteomes" id="UP001499978"/>
    </source>
</evidence>
<dbReference type="RefSeq" id="WP_344173735.1">
    <property type="nucleotide sequence ID" value="NZ_BAAARY010000017.1"/>
</dbReference>
<dbReference type="InterPro" id="IPR003362">
    <property type="entry name" value="Bact_transf"/>
</dbReference>
<dbReference type="PANTHER" id="PTHR30576:SF8">
    <property type="entry name" value="UNDECAPRENYL-PHOSPHATE GALACTOSE PHOSPHOTRANSFERASE"/>
    <property type="match status" value="1"/>
</dbReference>
<comment type="similarity">
    <text evidence="1">Belongs to the bacterial sugar transferase family.</text>
</comment>
<dbReference type="PANTHER" id="PTHR30576">
    <property type="entry name" value="COLANIC BIOSYNTHESIS UDP-GLUCOSE LIPID CARRIER TRANSFERASE"/>
    <property type="match status" value="1"/>
</dbReference>
<reference evidence="3 4" key="1">
    <citation type="journal article" date="2019" name="Int. J. Syst. Evol. Microbiol.">
        <title>The Global Catalogue of Microorganisms (GCM) 10K type strain sequencing project: providing services to taxonomists for standard genome sequencing and annotation.</title>
        <authorList>
            <consortium name="The Broad Institute Genomics Platform"/>
            <consortium name="The Broad Institute Genome Sequencing Center for Infectious Disease"/>
            <person name="Wu L."/>
            <person name="Ma J."/>
        </authorList>
    </citation>
    <scope>NUCLEOTIDE SEQUENCE [LARGE SCALE GENOMIC DNA]</scope>
    <source>
        <strain evidence="3 4">JCM 3367</strain>
    </source>
</reference>
<accession>A0ABN3NPD2</accession>
<comment type="caution">
    <text evidence="3">The sequence shown here is derived from an EMBL/GenBank/DDBJ whole genome shotgun (WGS) entry which is preliminary data.</text>
</comment>
<keyword evidence="3" id="KW-0808">Transferase</keyword>
<proteinExistence type="inferred from homology"/>
<gene>
    <name evidence="3" type="ORF">GCM10010201_31050</name>
</gene>
<dbReference type="Pfam" id="PF02397">
    <property type="entry name" value="Bac_transf"/>
    <property type="match status" value="1"/>
</dbReference>
<dbReference type="GO" id="GO:0016740">
    <property type="term" value="F:transferase activity"/>
    <property type="evidence" value="ECO:0007669"/>
    <property type="project" value="UniProtKB-KW"/>
</dbReference>
<dbReference type="Proteomes" id="UP001499978">
    <property type="component" value="Unassembled WGS sequence"/>
</dbReference>
<evidence type="ECO:0000313" key="3">
    <source>
        <dbReference type="EMBL" id="GAA2529579.1"/>
    </source>
</evidence>
<dbReference type="EMBL" id="BAAARY010000017">
    <property type="protein sequence ID" value="GAA2529579.1"/>
    <property type="molecule type" value="Genomic_DNA"/>
</dbReference>
<name>A0ABN3NPD2_9ACTN</name>
<evidence type="ECO:0000259" key="2">
    <source>
        <dbReference type="Pfam" id="PF02397"/>
    </source>
</evidence>
<keyword evidence="4" id="KW-1185">Reference proteome</keyword>
<protein>
    <submittedName>
        <fullName evidence="3">Sugar transferase</fullName>
    </submittedName>
</protein>
<evidence type="ECO:0000256" key="1">
    <source>
        <dbReference type="ARBA" id="ARBA00006464"/>
    </source>
</evidence>
<feature type="domain" description="Bacterial sugar transferase" evidence="2">
    <location>
        <begin position="9"/>
        <end position="182"/>
    </location>
</feature>
<organism evidence="3 4">
    <name type="scientific">Pilimelia columellifera subsp. columellifera</name>
    <dbReference type="NCBI Taxonomy" id="706583"/>
    <lineage>
        <taxon>Bacteria</taxon>
        <taxon>Bacillati</taxon>
        <taxon>Actinomycetota</taxon>
        <taxon>Actinomycetes</taxon>
        <taxon>Micromonosporales</taxon>
        <taxon>Micromonosporaceae</taxon>
        <taxon>Pilimelia</taxon>
    </lineage>
</organism>
<sequence>MTPAQRRAKRAMDLALLLLVAPVAVLLVAVTAIVVAATIGRPVLFVQHRPGRHGVGFPLVKFRTMRPVDPAGALVADEQRLTPAGRRLRASSLDELPSLWNIARGQMSFVGPRPLLMSYLDRYTARQARRHEVLPGLTGLAQVQGRNAVPWDERLEWDVRYVEGRSLRGDLWILAATIGVLLSRRGVTAPGAATMPEFVGAGDRSGAQTAR</sequence>